<dbReference type="PANTHER" id="PTHR46825:SF15">
    <property type="entry name" value="BETA-LACTAMASE-RELATED DOMAIN-CONTAINING PROTEIN"/>
    <property type="match status" value="1"/>
</dbReference>
<dbReference type="Pfam" id="PF00144">
    <property type="entry name" value="Beta-lactamase"/>
    <property type="match status" value="1"/>
</dbReference>
<dbReference type="InterPro" id="IPR050491">
    <property type="entry name" value="AmpC-like"/>
</dbReference>
<gene>
    <name evidence="2" type="ORF">IX84_30940</name>
</gene>
<dbReference type="Proteomes" id="UP000029736">
    <property type="component" value="Unassembled WGS sequence"/>
</dbReference>
<evidence type="ECO:0000259" key="1">
    <source>
        <dbReference type="Pfam" id="PF00144"/>
    </source>
</evidence>
<reference evidence="2 3" key="1">
    <citation type="journal article" date="2014" name="Int. J. Syst. Evol. Microbiol.">
        <title>Phaeodactylibacter xiamenensis gen. nov., sp. nov., a member of the family Saprospiraceae isolated from the marine alga Phaeodactylum tricornutum.</title>
        <authorList>
            <person name="Chen Z.Jr."/>
            <person name="Lei X."/>
            <person name="Lai Q."/>
            <person name="Li Y."/>
            <person name="Zhang B."/>
            <person name="Zhang J."/>
            <person name="Zhang H."/>
            <person name="Yang L."/>
            <person name="Zheng W."/>
            <person name="Tian Y."/>
            <person name="Yu Z."/>
            <person name="Xu H.Jr."/>
            <person name="Zheng T."/>
        </authorList>
    </citation>
    <scope>NUCLEOTIDE SEQUENCE [LARGE SCALE GENOMIC DNA]</scope>
    <source>
        <strain evidence="2 3">KD52</strain>
    </source>
</reference>
<dbReference type="SUPFAM" id="SSF56601">
    <property type="entry name" value="beta-lactamase/transpeptidase-like"/>
    <property type="match status" value="1"/>
</dbReference>
<proteinExistence type="predicted"/>
<feature type="domain" description="Beta-lactamase-related" evidence="1">
    <location>
        <begin position="57"/>
        <end position="381"/>
    </location>
</feature>
<dbReference type="STRING" id="1524460.IX84_30940"/>
<name>A0A098RY99_9BACT</name>
<dbReference type="PANTHER" id="PTHR46825">
    <property type="entry name" value="D-ALANYL-D-ALANINE-CARBOXYPEPTIDASE/ENDOPEPTIDASE AMPH"/>
    <property type="match status" value="1"/>
</dbReference>
<dbReference type="Gene3D" id="3.40.710.10">
    <property type="entry name" value="DD-peptidase/beta-lactamase superfamily"/>
    <property type="match status" value="1"/>
</dbReference>
<comment type="caution">
    <text evidence="2">The sequence shown here is derived from an EMBL/GenBank/DDBJ whole genome shotgun (WGS) entry which is preliminary data.</text>
</comment>
<dbReference type="OrthoDB" id="1522765at2"/>
<organism evidence="2 3">
    <name type="scientific">Phaeodactylibacter xiamenensis</name>
    <dbReference type="NCBI Taxonomy" id="1524460"/>
    <lineage>
        <taxon>Bacteria</taxon>
        <taxon>Pseudomonadati</taxon>
        <taxon>Bacteroidota</taxon>
        <taxon>Saprospiria</taxon>
        <taxon>Saprospirales</taxon>
        <taxon>Haliscomenobacteraceae</taxon>
        <taxon>Phaeodactylibacter</taxon>
    </lineage>
</organism>
<sequence length="401" mass="43563">MLSKRIAVFGVLLGVMSLFMSVDTMVAEDGGMVVRSVEKRVAVAKEPFQSFLNGYEKVLRQQLEQEGVPGAAWAVVKEGVVATIGTHGVKSAEVGDAVLPSTLFRIASLSKGVTGAIAGRLVDAGLIDWSAPYCAYTPQKAVGVAEGLENLELQHFLTHTTGMPRHTYSNLLNMGRSYSNILGLLPLVKRVHPPGSYHNYQNVLFNLGADMLRQSTGQTFSALAGEWLFEPLGMYRASVGYAAFVEDGDKAMPHRRLAEGYAPTAVEPNFYEVPGAAGVNASIRDMAKWLVAVSGHRPDVLPERVLSDVLCPAIPIPAARIMHRNWAGLQAGYYAMGWRVFEIDNQWIVGHSGYVNGFRAEIAFLPEEDIGIVLLTNAPNQTVGNAVPYLFDLYKEQITGP</sequence>
<dbReference type="InterPro" id="IPR001466">
    <property type="entry name" value="Beta-lactam-related"/>
</dbReference>
<dbReference type="AlphaFoldDB" id="A0A098RY99"/>
<accession>A0A098RY99</accession>
<dbReference type="InterPro" id="IPR012338">
    <property type="entry name" value="Beta-lactam/transpept-like"/>
</dbReference>
<keyword evidence="3" id="KW-1185">Reference proteome</keyword>
<dbReference type="RefSeq" id="WP_044230044.1">
    <property type="nucleotide sequence ID" value="NZ_JBKAGJ010000033.1"/>
</dbReference>
<dbReference type="EMBL" id="JPOS01000101">
    <property type="protein sequence ID" value="KGE84880.1"/>
    <property type="molecule type" value="Genomic_DNA"/>
</dbReference>
<evidence type="ECO:0000313" key="2">
    <source>
        <dbReference type="EMBL" id="KGE84880.1"/>
    </source>
</evidence>
<evidence type="ECO:0000313" key="3">
    <source>
        <dbReference type="Proteomes" id="UP000029736"/>
    </source>
</evidence>
<protein>
    <recommendedName>
        <fullName evidence="1">Beta-lactamase-related domain-containing protein</fullName>
    </recommendedName>
</protein>